<evidence type="ECO:0000313" key="5">
    <source>
        <dbReference type="EMBL" id="ASU78405.1"/>
    </source>
</evidence>
<keyword evidence="2 5" id="KW-0808">Transferase</keyword>
<dbReference type="PANTHER" id="PTHR12526:SF510">
    <property type="entry name" value="D-INOSITOL 3-PHOSPHATE GLYCOSYLTRANSFERASE"/>
    <property type="match status" value="1"/>
</dbReference>
<dbReference type="InterPro" id="IPR001296">
    <property type="entry name" value="Glyco_trans_1"/>
</dbReference>
<accession>A0A099D921</accession>
<dbReference type="eggNOG" id="COG0438">
    <property type="taxonomic scope" value="Bacteria"/>
</dbReference>
<dbReference type="PANTHER" id="PTHR12526">
    <property type="entry name" value="GLYCOSYLTRANSFERASE"/>
    <property type="match status" value="1"/>
</dbReference>
<dbReference type="Pfam" id="PF00534">
    <property type="entry name" value="Glycos_transf_1"/>
    <property type="match status" value="1"/>
</dbReference>
<feature type="domain" description="Glycosyl transferase family 1" evidence="3">
    <location>
        <begin position="190"/>
        <end position="354"/>
    </location>
</feature>
<dbReference type="KEGG" id="aey:CDG81_09030"/>
<evidence type="ECO:0000313" key="6">
    <source>
        <dbReference type="EMBL" id="KGI81895.1"/>
    </source>
</evidence>
<evidence type="ECO:0000259" key="4">
    <source>
        <dbReference type="Pfam" id="PF13439"/>
    </source>
</evidence>
<reference evidence="5 8" key="2">
    <citation type="submission" date="2017-08" db="EMBL/GenBank/DDBJ databases">
        <title>The complete genome sequence of moderately halophilic actinomycete Actinopolyspora erythraea YIM 90600, the producer of novel erythromycin, novel actinopolysporins A-C and tubercidin.</title>
        <authorList>
            <person name="Yin M."/>
            <person name="Tang S."/>
        </authorList>
    </citation>
    <scope>NUCLEOTIDE SEQUENCE [LARGE SCALE GENOMIC DNA]</scope>
    <source>
        <strain evidence="5 8">YIM 90600</strain>
    </source>
</reference>
<evidence type="ECO:0000256" key="2">
    <source>
        <dbReference type="ARBA" id="ARBA00022679"/>
    </source>
</evidence>
<feature type="domain" description="Glycosyltransferase subfamily 4-like N-terminal" evidence="4">
    <location>
        <begin position="16"/>
        <end position="175"/>
    </location>
</feature>
<reference evidence="6 7" key="1">
    <citation type="journal article" date="2014" name="PLoS ONE">
        <title>Identification and Characterization of a New Erythromycin Biosynthetic Gene Cluster in Actinopolyspora erythraea YIM90600, a Novel Erythronolide-Producing Halophilic Actinomycete Isolated from Salt Field.</title>
        <authorList>
            <person name="Chen D."/>
            <person name="Feng J."/>
            <person name="Huang L."/>
            <person name="Zhang Q."/>
            <person name="Wu J."/>
            <person name="Zhu X."/>
            <person name="Duan Y."/>
            <person name="Xu Z."/>
        </authorList>
    </citation>
    <scope>NUCLEOTIDE SEQUENCE [LARGE SCALE GENOMIC DNA]</scope>
    <source>
        <strain evidence="6 7">YIM90600</strain>
    </source>
</reference>
<evidence type="ECO:0000256" key="1">
    <source>
        <dbReference type="ARBA" id="ARBA00022676"/>
    </source>
</evidence>
<dbReference type="AlphaFoldDB" id="A0A099D921"/>
<dbReference type="EMBL" id="JPMV01000014">
    <property type="protein sequence ID" value="KGI81895.1"/>
    <property type="molecule type" value="Genomic_DNA"/>
</dbReference>
<evidence type="ECO:0000259" key="3">
    <source>
        <dbReference type="Pfam" id="PF00534"/>
    </source>
</evidence>
<protein>
    <submittedName>
        <fullName evidence="5">Glycosyltransferase family 1 protein</fullName>
    </submittedName>
    <submittedName>
        <fullName evidence="6">Mannosyl transferase</fullName>
    </submittedName>
</protein>
<keyword evidence="7" id="KW-1185">Reference proteome</keyword>
<dbReference type="RefSeq" id="WP_043571750.1">
    <property type="nucleotide sequence ID" value="NZ_CP022752.1"/>
</dbReference>
<dbReference type="Proteomes" id="UP000029737">
    <property type="component" value="Unassembled WGS sequence"/>
</dbReference>
<dbReference type="EMBL" id="CP022752">
    <property type="protein sequence ID" value="ASU78405.1"/>
    <property type="molecule type" value="Genomic_DNA"/>
</dbReference>
<organism evidence="5 8">
    <name type="scientific">Actinopolyspora erythraea</name>
    <dbReference type="NCBI Taxonomy" id="414996"/>
    <lineage>
        <taxon>Bacteria</taxon>
        <taxon>Bacillati</taxon>
        <taxon>Actinomycetota</taxon>
        <taxon>Actinomycetes</taxon>
        <taxon>Actinopolysporales</taxon>
        <taxon>Actinopolysporaceae</taxon>
        <taxon>Actinopolyspora</taxon>
    </lineage>
</organism>
<gene>
    <name evidence="5" type="ORF">CDG81_09030</name>
    <name evidence="6" type="ORF">IL38_07640</name>
</gene>
<dbReference type="OrthoDB" id="193659at2"/>
<dbReference type="InterPro" id="IPR028098">
    <property type="entry name" value="Glyco_trans_4-like_N"/>
</dbReference>
<name>A0A099D921_9ACTN</name>
<dbReference type="Gene3D" id="3.40.50.2000">
    <property type="entry name" value="Glycogen Phosphorylase B"/>
    <property type="match status" value="2"/>
</dbReference>
<dbReference type="Proteomes" id="UP000215043">
    <property type="component" value="Chromosome"/>
</dbReference>
<dbReference type="HOGENOM" id="CLU_009583_0_3_11"/>
<dbReference type="GO" id="GO:0016757">
    <property type="term" value="F:glycosyltransferase activity"/>
    <property type="evidence" value="ECO:0007669"/>
    <property type="project" value="UniProtKB-KW"/>
</dbReference>
<evidence type="ECO:0000313" key="7">
    <source>
        <dbReference type="Proteomes" id="UP000029737"/>
    </source>
</evidence>
<proteinExistence type="predicted"/>
<dbReference type="Pfam" id="PF13439">
    <property type="entry name" value="Glyco_transf_4"/>
    <property type="match status" value="1"/>
</dbReference>
<sequence length="376" mass="41136">MSDPPRVATVITRLEGGAGVVVLRCAVALREDSCPVTVVTGAHGPLVRRAERAGVEVVVEPALRKPIAPWWDLFALFRLVRLFSRSGFDIVHTHTAKAGALGRVAARLSAVPRVVHTYHGFPFHRFQRRVTRRFYVAVERLLGRVTDNVLCVGDGVAGEAVRLGLASPNRIRSVGVPVPLDVPLADTASRRRARRELGVPEDCLLVGAVGRLTYQKAPEDLVDALVRLPRRDFRGIWIGTGEREREVARLVRERLGDRFVFAGQRSDVTELLPALDVFVLPSRYEGLPLAVIEAMQCGLPVVATAVNAVPDLVVTGRTGVLVPPRRPDLLAEAVAGLLDDPTKRARMGRAGRRRIERDRFGIDAVLGELRSVYGGE</sequence>
<dbReference type="SUPFAM" id="SSF53756">
    <property type="entry name" value="UDP-Glycosyltransferase/glycogen phosphorylase"/>
    <property type="match status" value="1"/>
</dbReference>
<keyword evidence="1" id="KW-0328">Glycosyltransferase</keyword>
<dbReference type="CDD" id="cd03808">
    <property type="entry name" value="GT4_CapM-like"/>
    <property type="match status" value="1"/>
</dbReference>
<evidence type="ECO:0000313" key="8">
    <source>
        <dbReference type="Proteomes" id="UP000215043"/>
    </source>
</evidence>